<organism evidence="7 8">
    <name type="scientific">Lophium mytilinum</name>
    <dbReference type="NCBI Taxonomy" id="390894"/>
    <lineage>
        <taxon>Eukaryota</taxon>
        <taxon>Fungi</taxon>
        <taxon>Dikarya</taxon>
        <taxon>Ascomycota</taxon>
        <taxon>Pezizomycotina</taxon>
        <taxon>Dothideomycetes</taxon>
        <taxon>Pleosporomycetidae</taxon>
        <taxon>Mytilinidiales</taxon>
        <taxon>Mytilinidiaceae</taxon>
        <taxon>Lophium</taxon>
    </lineage>
</organism>
<dbReference type="Gene3D" id="3.30.2410.10">
    <property type="entry name" value="Hect, E3 ligase catalytic domain"/>
    <property type="match status" value="1"/>
</dbReference>
<keyword evidence="3" id="KW-0808">Transferase</keyword>
<dbReference type="GO" id="GO:0061630">
    <property type="term" value="F:ubiquitin protein ligase activity"/>
    <property type="evidence" value="ECO:0007669"/>
    <property type="project" value="UniProtKB-EC"/>
</dbReference>
<evidence type="ECO:0000256" key="4">
    <source>
        <dbReference type="ARBA" id="ARBA00022786"/>
    </source>
</evidence>
<dbReference type="OrthoDB" id="8068875at2759"/>
<evidence type="ECO:0000256" key="1">
    <source>
        <dbReference type="ARBA" id="ARBA00000885"/>
    </source>
</evidence>
<evidence type="ECO:0000313" key="8">
    <source>
        <dbReference type="Proteomes" id="UP000799750"/>
    </source>
</evidence>
<protein>
    <recommendedName>
        <fullName evidence="2">HECT-type E3 ubiquitin transferase</fullName>
        <ecNumber evidence="2">2.3.2.26</ecNumber>
    </recommendedName>
</protein>
<dbReference type="PANTHER" id="PTHR45700">
    <property type="entry name" value="UBIQUITIN-PROTEIN LIGASE E3C"/>
    <property type="match status" value="1"/>
</dbReference>
<dbReference type="InterPro" id="IPR000569">
    <property type="entry name" value="HECT_dom"/>
</dbReference>
<evidence type="ECO:0000259" key="6">
    <source>
        <dbReference type="PROSITE" id="PS50237"/>
    </source>
</evidence>
<evidence type="ECO:0000256" key="3">
    <source>
        <dbReference type="ARBA" id="ARBA00022679"/>
    </source>
</evidence>
<accession>A0A6A6RBC7</accession>
<evidence type="ECO:0000256" key="5">
    <source>
        <dbReference type="PROSITE-ProRule" id="PRU00104"/>
    </source>
</evidence>
<dbReference type="PANTHER" id="PTHR45700:SF2">
    <property type="entry name" value="UBIQUITIN-PROTEIN LIGASE E3C"/>
    <property type="match status" value="1"/>
</dbReference>
<reference evidence="7" key="1">
    <citation type="journal article" date="2020" name="Stud. Mycol.">
        <title>101 Dothideomycetes genomes: a test case for predicting lifestyles and emergence of pathogens.</title>
        <authorList>
            <person name="Haridas S."/>
            <person name="Albert R."/>
            <person name="Binder M."/>
            <person name="Bloem J."/>
            <person name="Labutti K."/>
            <person name="Salamov A."/>
            <person name="Andreopoulos B."/>
            <person name="Baker S."/>
            <person name="Barry K."/>
            <person name="Bills G."/>
            <person name="Bluhm B."/>
            <person name="Cannon C."/>
            <person name="Castanera R."/>
            <person name="Culley D."/>
            <person name="Daum C."/>
            <person name="Ezra D."/>
            <person name="Gonzalez J."/>
            <person name="Henrissat B."/>
            <person name="Kuo A."/>
            <person name="Liang C."/>
            <person name="Lipzen A."/>
            <person name="Lutzoni F."/>
            <person name="Magnuson J."/>
            <person name="Mondo S."/>
            <person name="Nolan M."/>
            <person name="Ohm R."/>
            <person name="Pangilinan J."/>
            <person name="Park H.-J."/>
            <person name="Ramirez L."/>
            <person name="Alfaro M."/>
            <person name="Sun H."/>
            <person name="Tritt A."/>
            <person name="Yoshinaga Y."/>
            <person name="Zwiers L.-H."/>
            <person name="Turgeon B."/>
            <person name="Goodwin S."/>
            <person name="Spatafora J."/>
            <person name="Crous P."/>
            <person name="Grigoriev I."/>
        </authorList>
    </citation>
    <scope>NUCLEOTIDE SEQUENCE</scope>
    <source>
        <strain evidence="7">CBS 269.34</strain>
    </source>
</reference>
<dbReference type="GO" id="GO:0006511">
    <property type="term" value="P:ubiquitin-dependent protein catabolic process"/>
    <property type="evidence" value="ECO:0007669"/>
    <property type="project" value="TreeGrafter"/>
</dbReference>
<feature type="active site" description="Glycyl thioester intermediate" evidence="5">
    <location>
        <position position="62"/>
    </location>
</feature>
<comment type="catalytic activity">
    <reaction evidence="1">
        <text>S-ubiquitinyl-[E2 ubiquitin-conjugating enzyme]-L-cysteine + [acceptor protein]-L-lysine = [E2 ubiquitin-conjugating enzyme]-L-cysteine + N(6)-ubiquitinyl-[acceptor protein]-L-lysine.</text>
        <dbReference type="EC" id="2.3.2.26"/>
    </reaction>
</comment>
<dbReference type="AlphaFoldDB" id="A0A6A6RBC7"/>
<feature type="domain" description="HECT" evidence="6">
    <location>
        <begin position="1"/>
        <end position="93"/>
    </location>
</feature>
<name>A0A6A6RBC7_9PEZI</name>
<dbReference type="Proteomes" id="UP000799750">
    <property type="component" value="Unassembled WGS sequence"/>
</dbReference>
<dbReference type="InterPro" id="IPR044611">
    <property type="entry name" value="E3A/B/C-like"/>
</dbReference>
<feature type="non-terminal residue" evidence="7">
    <location>
        <position position="1"/>
    </location>
</feature>
<dbReference type="EMBL" id="MU004181">
    <property type="protein sequence ID" value="KAF2502019.1"/>
    <property type="molecule type" value="Genomic_DNA"/>
</dbReference>
<dbReference type="Pfam" id="PF00632">
    <property type="entry name" value="HECT"/>
    <property type="match status" value="1"/>
</dbReference>
<dbReference type="EC" id="2.3.2.26" evidence="2"/>
<keyword evidence="4 5" id="KW-0833">Ubl conjugation pathway</keyword>
<keyword evidence="8" id="KW-1185">Reference proteome</keyword>
<sequence>HPTIDLFCRVMEQFNDGERRAVLKLVTPTPRSPLLGFGTLHPPLSIRDAGGDKERLPSTSTCENLLKLPICKDESALKEKLLYSVLSEAGVSI</sequence>
<dbReference type="InterPro" id="IPR035983">
    <property type="entry name" value="Hect_E3_ubiquitin_ligase"/>
</dbReference>
<dbReference type="SUPFAM" id="SSF56204">
    <property type="entry name" value="Hect, E3 ligase catalytic domain"/>
    <property type="match status" value="1"/>
</dbReference>
<dbReference type="GO" id="GO:0000209">
    <property type="term" value="P:protein polyubiquitination"/>
    <property type="evidence" value="ECO:0007669"/>
    <property type="project" value="InterPro"/>
</dbReference>
<proteinExistence type="predicted"/>
<dbReference type="PROSITE" id="PS50237">
    <property type="entry name" value="HECT"/>
    <property type="match status" value="1"/>
</dbReference>
<evidence type="ECO:0000256" key="2">
    <source>
        <dbReference type="ARBA" id="ARBA00012485"/>
    </source>
</evidence>
<gene>
    <name evidence="7" type="ORF">BU16DRAFT_418956</name>
</gene>
<feature type="non-terminal residue" evidence="7">
    <location>
        <position position="93"/>
    </location>
</feature>
<evidence type="ECO:0000313" key="7">
    <source>
        <dbReference type="EMBL" id="KAF2502019.1"/>
    </source>
</evidence>